<evidence type="ECO:0000259" key="3">
    <source>
        <dbReference type="Pfam" id="PF14342"/>
    </source>
</evidence>
<feature type="domain" description="DUF4396" evidence="3">
    <location>
        <begin position="125"/>
        <end position="249"/>
    </location>
</feature>
<keyword evidence="2" id="KW-0472">Membrane</keyword>
<reference evidence="5" key="1">
    <citation type="journal article" date="2020" name="Stud. Mycol.">
        <title>101 Dothideomycetes genomes: A test case for predicting lifestyles and emergence of pathogens.</title>
        <authorList>
            <person name="Haridas S."/>
            <person name="Albert R."/>
            <person name="Binder M."/>
            <person name="Bloem J."/>
            <person name="LaButti K."/>
            <person name="Salamov A."/>
            <person name="Andreopoulos B."/>
            <person name="Baker S."/>
            <person name="Barry K."/>
            <person name="Bills G."/>
            <person name="Bluhm B."/>
            <person name="Cannon C."/>
            <person name="Castanera R."/>
            <person name="Culley D."/>
            <person name="Daum C."/>
            <person name="Ezra D."/>
            <person name="Gonzalez J."/>
            <person name="Henrissat B."/>
            <person name="Kuo A."/>
            <person name="Liang C."/>
            <person name="Lipzen A."/>
            <person name="Lutzoni F."/>
            <person name="Magnuson J."/>
            <person name="Mondo S."/>
            <person name="Nolan M."/>
            <person name="Ohm R."/>
            <person name="Pangilinan J."/>
            <person name="Park H.-J."/>
            <person name="Ramirez L."/>
            <person name="Alfaro M."/>
            <person name="Sun H."/>
            <person name="Tritt A."/>
            <person name="Yoshinaga Y."/>
            <person name="Zwiers L.-H."/>
            <person name="Turgeon B."/>
            <person name="Goodwin S."/>
            <person name="Spatafora J."/>
            <person name="Crous P."/>
            <person name="Grigoriev I."/>
        </authorList>
    </citation>
    <scope>NUCLEOTIDE SEQUENCE [LARGE SCALE GENOMIC DNA]</scope>
    <source>
        <strain evidence="5">CBS 304.66</strain>
    </source>
</reference>
<evidence type="ECO:0000313" key="4">
    <source>
        <dbReference type="EMBL" id="KAF2261310.1"/>
    </source>
</evidence>
<dbReference type="AlphaFoldDB" id="A0A9P4K742"/>
<feature type="transmembrane region" description="Helical" evidence="2">
    <location>
        <begin position="147"/>
        <end position="168"/>
    </location>
</feature>
<feature type="transmembrane region" description="Helical" evidence="2">
    <location>
        <begin position="12"/>
        <end position="31"/>
    </location>
</feature>
<comment type="caution">
    <text evidence="4">The sequence shown here is derived from an EMBL/GenBank/DDBJ whole genome shotgun (WGS) entry which is preliminary data.</text>
</comment>
<dbReference type="OrthoDB" id="5398702at2759"/>
<keyword evidence="2" id="KW-0812">Transmembrane</keyword>
<dbReference type="Proteomes" id="UP000800093">
    <property type="component" value="Unassembled WGS sequence"/>
</dbReference>
<protein>
    <recommendedName>
        <fullName evidence="3">DUF4396 domain-containing protein</fullName>
    </recommendedName>
</protein>
<dbReference type="InterPro" id="IPR025509">
    <property type="entry name" value="DUF4396"/>
</dbReference>
<dbReference type="EMBL" id="ML986660">
    <property type="protein sequence ID" value="KAF2261310.1"/>
    <property type="molecule type" value="Genomic_DNA"/>
</dbReference>
<sequence>MENAYEVPVSLTTIGTIFIASGAAAALWIAGDIAWRRGWKSMMWIMIPVYVINATYLWPITVWVYINYGRPPKRVKKHSVETKDAHHPPHGRGGGEADEGHGDAEGGECGGHHFHEGGSQRPMFATITVAVCHCGAGCVLGDVVGEWLHGADFGFAIGFGLLFQYFSIAPMSGQYGMTTLYRALKADFLSLIFFEIGLFGWMAAFQVGIFEWRLEMNNVLYWWMMQIGMFFGHWTAVPVNWWLITKGIKEPCA</sequence>
<organism evidence="4 5">
    <name type="scientific">Lojkania enalia</name>
    <dbReference type="NCBI Taxonomy" id="147567"/>
    <lineage>
        <taxon>Eukaryota</taxon>
        <taxon>Fungi</taxon>
        <taxon>Dikarya</taxon>
        <taxon>Ascomycota</taxon>
        <taxon>Pezizomycotina</taxon>
        <taxon>Dothideomycetes</taxon>
        <taxon>Pleosporomycetidae</taxon>
        <taxon>Pleosporales</taxon>
        <taxon>Pleosporales incertae sedis</taxon>
        <taxon>Lojkania</taxon>
    </lineage>
</organism>
<feature type="transmembrane region" description="Helical" evidence="2">
    <location>
        <begin position="221"/>
        <end position="244"/>
    </location>
</feature>
<evidence type="ECO:0000256" key="1">
    <source>
        <dbReference type="SAM" id="MobiDB-lite"/>
    </source>
</evidence>
<evidence type="ECO:0000313" key="5">
    <source>
        <dbReference type="Proteomes" id="UP000800093"/>
    </source>
</evidence>
<gene>
    <name evidence="4" type="ORF">CC78DRAFT_522025</name>
</gene>
<feature type="transmembrane region" description="Helical" evidence="2">
    <location>
        <begin position="188"/>
        <end position="209"/>
    </location>
</feature>
<feature type="region of interest" description="Disordered" evidence="1">
    <location>
        <begin position="77"/>
        <end position="112"/>
    </location>
</feature>
<evidence type="ECO:0000256" key="2">
    <source>
        <dbReference type="SAM" id="Phobius"/>
    </source>
</evidence>
<keyword evidence="5" id="KW-1185">Reference proteome</keyword>
<feature type="transmembrane region" description="Helical" evidence="2">
    <location>
        <begin position="43"/>
        <end position="66"/>
    </location>
</feature>
<name>A0A9P4K742_9PLEO</name>
<feature type="compositionally biased region" description="Basic and acidic residues" evidence="1">
    <location>
        <begin position="78"/>
        <end position="112"/>
    </location>
</feature>
<proteinExistence type="predicted"/>
<dbReference type="Pfam" id="PF14342">
    <property type="entry name" value="DUF4396"/>
    <property type="match status" value="1"/>
</dbReference>
<keyword evidence="2" id="KW-1133">Transmembrane helix</keyword>
<accession>A0A9P4K742</accession>